<dbReference type="InterPro" id="IPR001867">
    <property type="entry name" value="OmpR/PhoB-type_DNA-bd"/>
</dbReference>
<dbReference type="SMART" id="SM00448">
    <property type="entry name" value="REC"/>
    <property type="match status" value="1"/>
</dbReference>
<name>A0ABW7LW59_9PSED</name>
<keyword evidence="1 6" id="KW-0597">Phosphoprotein</keyword>
<dbReference type="Gene3D" id="3.40.50.2300">
    <property type="match status" value="1"/>
</dbReference>
<dbReference type="PANTHER" id="PTHR48111">
    <property type="entry name" value="REGULATOR OF RPOS"/>
    <property type="match status" value="1"/>
</dbReference>
<keyword evidence="3" id="KW-0805">Transcription regulation</keyword>
<evidence type="ECO:0000256" key="2">
    <source>
        <dbReference type="ARBA" id="ARBA00023012"/>
    </source>
</evidence>
<dbReference type="PROSITE" id="PS51755">
    <property type="entry name" value="OMPR_PHOB"/>
    <property type="match status" value="1"/>
</dbReference>
<dbReference type="InterPro" id="IPR006291">
    <property type="entry name" value="CusR-like"/>
</dbReference>
<evidence type="ECO:0000256" key="5">
    <source>
        <dbReference type="ARBA" id="ARBA00023163"/>
    </source>
</evidence>
<keyword evidence="4 7" id="KW-0238">DNA-binding</keyword>
<evidence type="ECO:0000313" key="11">
    <source>
        <dbReference type="Proteomes" id="UP001609821"/>
    </source>
</evidence>
<sequence length="225" mass="25309">MRVLIIEDEEKTADYLHRGLTEQGYTVDVARDGIEGLHLAMESDYAVIVLDVMLPGLDGFGVLRALRARKQTPVIMLTARERVEDRVRGLREGADDYLGKPFSFLELVARLQALTRRSGGGHEPVQVTVDDLWIDLISRKATRAGTRLDLTAKEFSLLSVLARRQGQILSKTSIAEMVWDINFDSDANVVEVAIKRLRAKLDGPFEHKLLHTIRGMGYVLERRSV</sequence>
<evidence type="ECO:0000256" key="6">
    <source>
        <dbReference type="PROSITE-ProRule" id="PRU00169"/>
    </source>
</evidence>
<dbReference type="Pfam" id="PF00486">
    <property type="entry name" value="Trans_reg_C"/>
    <property type="match status" value="1"/>
</dbReference>
<protein>
    <submittedName>
        <fullName evidence="10">Heavy metal response regulator transcription factor</fullName>
    </submittedName>
</protein>
<evidence type="ECO:0000256" key="3">
    <source>
        <dbReference type="ARBA" id="ARBA00023015"/>
    </source>
</evidence>
<dbReference type="RefSeq" id="WP_261741014.1">
    <property type="nucleotide sequence ID" value="NZ_CAVMKE010000004.1"/>
</dbReference>
<comment type="caution">
    <text evidence="10">The sequence shown here is derived from an EMBL/GenBank/DDBJ whole genome shotgun (WGS) entry which is preliminary data.</text>
</comment>
<keyword evidence="5" id="KW-0804">Transcription</keyword>
<dbReference type="InterPro" id="IPR011006">
    <property type="entry name" value="CheY-like_superfamily"/>
</dbReference>
<dbReference type="SMART" id="SM00862">
    <property type="entry name" value="Trans_reg_C"/>
    <property type="match status" value="1"/>
</dbReference>
<evidence type="ECO:0000259" key="9">
    <source>
        <dbReference type="PROSITE" id="PS51755"/>
    </source>
</evidence>
<keyword evidence="11" id="KW-1185">Reference proteome</keyword>
<evidence type="ECO:0000256" key="1">
    <source>
        <dbReference type="ARBA" id="ARBA00022553"/>
    </source>
</evidence>
<evidence type="ECO:0000313" key="10">
    <source>
        <dbReference type="EMBL" id="MFH6565279.1"/>
    </source>
</evidence>
<dbReference type="Proteomes" id="UP001609821">
    <property type="component" value="Unassembled WGS sequence"/>
</dbReference>
<dbReference type="Gene3D" id="1.10.10.10">
    <property type="entry name" value="Winged helix-like DNA-binding domain superfamily/Winged helix DNA-binding domain"/>
    <property type="match status" value="1"/>
</dbReference>
<evidence type="ECO:0000259" key="8">
    <source>
        <dbReference type="PROSITE" id="PS50110"/>
    </source>
</evidence>
<dbReference type="Pfam" id="PF00072">
    <property type="entry name" value="Response_reg"/>
    <property type="match status" value="1"/>
</dbReference>
<dbReference type="InterPro" id="IPR001789">
    <property type="entry name" value="Sig_transdc_resp-reg_receiver"/>
</dbReference>
<dbReference type="CDD" id="cd19935">
    <property type="entry name" value="REC_OmpR_CusR-like"/>
    <property type="match status" value="1"/>
</dbReference>
<reference evidence="10 11" key="1">
    <citation type="submission" date="2024-10" db="EMBL/GenBank/DDBJ databases">
        <title>Aeromonas and Pseudomonas from the Cagarras Archipelago, Rio de Janeiro, Brazil.</title>
        <authorList>
            <person name="Canellas A.L.B."/>
            <person name="Laport M.S."/>
        </authorList>
    </citation>
    <scope>NUCLEOTIDE SEQUENCE [LARGE SCALE GENOMIC DNA]</scope>
    <source>
        <strain evidence="10 11">CPF-4</strain>
    </source>
</reference>
<organism evidence="10 11">
    <name type="scientific">Pseudomonas kulmbachensis</name>
    <dbReference type="NCBI Taxonomy" id="3043408"/>
    <lineage>
        <taxon>Bacteria</taxon>
        <taxon>Pseudomonadati</taxon>
        <taxon>Pseudomonadota</taxon>
        <taxon>Gammaproteobacteria</taxon>
        <taxon>Pseudomonadales</taxon>
        <taxon>Pseudomonadaceae</taxon>
        <taxon>Pseudomonas</taxon>
    </lineage>
</organism>
<feature type="domain" description="OmpR/PhoB-type" evidence="9">
    <location>
        <begin position="124"/>
        <end position="222"/>
    </location>
</feature>
<dbReference type="Gene3D" id="6.10.250.690">
    <property type="match status" value="1"/>
</dbReference>
<evidence type="ECO:0000256" key="4">
    <source>
        <dbReference type="ARBA" id="ARBA00023125"/>
    </source>
</evidence>
<feature type="DNA-binding region" description="OmpR/PhoB-type" evidence="7">
    <location>
        <begin position="124"/>
        <end position="222"/>
    </location>
</feature>
<dbReference type="NCBIfam" id="TIGR01387">
    <property type="entry name" value="cztR_silR_copR"/>
    <property type="match status" value="1"/>
</dbReference>
<feature type="modified residue" description="4-aspartylphosphate" evidence="6">
    <location>
        <position position="51"/>
    </location>
</feature>
<proteinExistence type="predicted"/>
<dbReference type="InterPro" id="IPR039420">
    <property type="entry name" value="WalR-like"/>
</dbReference>
<dbReference type="CDD" id="cd00383">
    <property type="entry name" value="trans_reg_C"/>
    <property type="match status" value="1"/>
</dbReference>
<evidence type="ECO:0000256" key="7">
    <source>
        <dbReference type="PROSITE-ProRule" id="PRU01091"/>
    </source>
</evidence>
<dbReference type="PANTHER" id="PTHR48111:SF76">
    <property type="entry name" value="TWO-COMPONENT RESPONSE REGULATOR"/>
    <property type="match status" value="1"/>
</dbReference>
<accession>A0ABW7LW59</accession>
<dbReference type="SUPFAM" id="SSF52172">
    <property type="entry name" value="CheY-like"/>
    <property type="match status" value="1"/>
</dbReference>
<keyword evidence="2" id="KW-0902">Two-component regulatory system</keyword>
<gene>
    <name evidence="10" type="ORF">ACHMWK_04690</name>
</gene>
<dbReference type="EMBL" id="JBINXB010000003">
    <property type="protein sequence ID" value="MFH6565279.1"/>
    <property type="molecule type" value="Genomic_DNA"/>
</dbReference>
<dbReference type="PROSITE" id="PS50110">
    <property type="entry name" value="RESPONSE_REGULATORY"/>
    <property type="match status" value="1"/>
</dbReference>
<feature type="domain" description="Response regulatory" evidence="8">
    <location>
        <begin position="2"/>
        <end position="115"/>
    </location>
</feature>
<dbReference type="InterPro" id="IPR036388">
    <property type="entry name" value="WH-like_DNA-bd_sf"/>
</dbReference>